<dbReference type="InterPro" id="IPR036390">
    <property type="entry name" value="WH_DNA-bd_sf"/>
</dbReference>
<dbReference type="PROSITE" id="PS51078">
    <property type="entry name" value="ICLR_ED"/>
    <property type="match status" value="1"/>
</dbReference>
<accession>A0ABQ5VR03</accession>
<organism evidence="6 7">
    <name type="scientific">Sulfitobacter pacificus</name>
    <dbReference type="NCBI Taxonomy" id="1499314"/>
    <lineage>
        <taxon>Bacteria</taxon>
        <taxon>Pseudomonadati</taxon>
        <taxon>Pseudomonadota</taxon>
        <taxon>Alphaproteobacteria</taxon>
        <taxon>Rhodobacterales</taxon>
        <taxon>Roseobacteraceae</taxon>
        <taxon>Sulfitobacter</taxon>
    </lineage>
</organism>
<dbReference type="InterPro" id="IPR050707">
    <property type="entry name" value="HTH_MetabolicPath_Reg"/>
</dbReference>
<sequence length="269" mass="28391">MSVVAKALALLNHFSVDCPEIGLSDLCRAAKRDKATTYRHLTALQDLGFVEQNPRTKSYRIGPAVLHLADLREATVPRRSGALAPLQTLADAIGETAHVSVLSGYTLHALAFCESNLHSTRAVIDLQTLPLHATASGLCVLAFGPPELMPVATAGLAAFTSHTAATEEQLQVLVDAAATQGFAISDRGLEADIHGLAVPVFDHTGQVAGSVAVASVSSRITPARIQETKHQLVKASQDITHNWGGRVPSKVQALWDATLTSDSKKALTS</sequence>
<comment type="caution">
    <text evidence="6">The sequence shown here is derived from an EMBL/GenBank/DDBJ whole genome shotgun (WGS) entry which is preliminary data.</text>
</comment>
<feature type="domain" description="IclR-ED" evidence="5">
    <location>
        <begin position="64"/>
        <end position="245"/>
    </location>
</feature>
<gene>
    <name evidence="6" type="ORF">GCM10007927_43100</name>
</gene>
<evidence type="ECO:0000259" key="4">
    <source>
        <dbReference type="PROSITE" id="PS51077"/>
    </source>
</evidence>
<dbReference type="Proteomes" id="UP001161388">
    <property type="component" value="Unassembled WGS sequence"/>
</dbReference>
<dbReference type="InterPro" id="IPR005471">
    <property type="entry name" value="Tscrpt_reg_IclR_N"/>
</dbReference>
<reference evidence="6" key="1">
    <citation type="journal article" date="2014" name="Int. J. Syst. Evol. Microbiol.">
        <title>Complete genome of a new Firmicutes species belonging to the dominant human colonic microbiota ('Ruminococcus bicirculans') reveals two chromosomes and a selective capacity to utilize plant glucans.</title>
        <authorList>
            <consortium name="NISC Comparative Sequencing Program"/>
            <person name="Wegmann U."/>
            <person name="Louis P."/>
            <person name="Goesmann A."/>
            <person name="Henrissat B."/>
            <person name="Duncan S.H."/>
            <person name="Flint H.J."/>
        </authorList>
    </citation>
    <scope>NUCLEOTIDE SEQUENCE</scope>
    <source>
        <strain evidence="6">NBRC 109915</strain>
    </source>
</reference>
<evidence type="ECO:0000256" key="2">
    <source>
        <dbReference type="ARBA" id="ARBA00023125"/>
    </source>
</evidence>
<keyword evidence="7" id="KW-1185">Reference proteome</keyword>
<dbReference type="SMART" id="SM00346">
    <property type="entry name" value="HTH_ICLR"/>
    <property type="match status" value="1"/>
</dbReference>
<dbReference type="Pfam" id="PF09339">
    <property type="entry name" value="HTH_IclR"/>
    <property type="match status" value="1"/>
</dbReference>
<dbReference type="InterPro" id="IPR036388">
    <property type="entry name" value="WH-like_DNA-bd_sf"/>
</dbReference>
<evidence type="ECO:0000259" key="5">
    <source>
        <dbReference type="PROSITE" id="PS51078"/>
    </source>
</evidence>
<dbReference type="Gene3D" id="3.30.450.40">
    <property type="match status" value="1"/>
</dbReference>
<reference evidence="6" key="2">
    <citation type="submission" date="2023-01" db="EMBL/GenBank/DDBJ databases">
        <title>Draft genome sequence of Sulfitobacter pacificus strain NBRC 109915.</title>
        <authorList>
            <person name="Sun Q."/>
            <person name="Mori K."/>
        </authorList>
    </citation>
    <scope>NUCLEOTIDE SEQUENCE</scope>
    <source>
        <strain evidence="6">NBRC 109915</strain>
    </source>
</reference>
<name>A0ABQ5VR03_9RHOB</name>
<feature type="domain" description="HTH iclR-type" evidence="4">
    <location>
        <begin position="1"/>
        <end position="63"/>
    </location>
</feature>
<evidence type="ECO:0000313" key="7">
    <source>
        <dbReference type="Proteomes" id="UP001161388"/>
    </source>
</evidence>
<dbReference type="InterPro" id="IPR029016">
    <property type="entry name" value="GAF-like_dom_sf"/>
</dbReference>
<evidence type="ECO:0000313" key="6">
    <source>
        <dbReference type="EMBL" id="GLQ29506.1"/>
    </source>
</evidence>
<dbReference type="PANTHER" id="PTHR30136:SF24">
    <property type="entry name" value="HTH-TYPE TRANSCRIPTIONAL REPRESSOR ALLR"/>
    <property type="match status" value="1"/>
</dbReference>
<protein>
    <submittedName>
        <fullName evidence="6">IclR family transcriptional regulator</fullName>
    </submittedName>
</protein>
<dbReference type="Pfam" id="PF01614">
    <property type="entry name" value="IclR_C"/>
    <property type="match status" value="1"/>
</dbReference>
<proteinExistence type="predicted"/>
<dbReference type="PANTHER" id="PTHR30136">
    <property type="entry name" value="HELIX-TURN-HELIX TRANSCRIPTIONAL REGULATOR, ICLR FAMILY"/>
    <property type="match status" value="1"/>
</dbReference>
<keyword evidence="1" id="KW-0805">Transcription regulation</keyword>
<evidence type="ECO:0000256" key="3">
    <source>
        <dbReference type="ARBA" id="ARBA00023163"/>
    </source>
</evidence>
<dbReference type="RefSeq" id="WP_284376976.1">
    <property type="nucleotide sequence ID" value="NZ_BSNL01000025.1"/>
</dbReference>
<dbReference type="InterPro" id="IPR014757">
    <property type="entry name" value="Tscrpt_reg_IclR_C"/>
</dbReference>
<dbReference type="SUPFAM" id="SSF55781">
    <property type="entry name" value="GAF domain-like"/>
    <property type="match status" value="1"/>
</dbReference>
<dbReference type="PROSITE" id="PS51077">
    <property type="entry name" value="HTH_ICLR"/>
    <property type="match status" value="1"/>
</dbReference>
<dbReference type="EMBL" id="BSNL01000025">
    <property type="protein sequence ID" value="GLQ29506.1"/>
    <property type="molecule type" value="Genomic_DNA"/>
</dbReference>
<dbReference type="Gene3D" id="1.10.10.10">
    <property type="entry name" value="Winged helix-like DNA-binding domain superfamily/Winged helix DNA-binding domain"/>
    <property type="match status" value="1"/>
</dbReference>
<keyword evidence="2" id="KW-0238">DNA-binding</keyword>
<dbReference type="SUPFAM" id="SSF46785">
    <property type="entry name" value="Winged helix' DNA-binding domain"/>
    <property type="match status" value="1"/>
</dbReference>
<evidence type="ECO:0000256" key="1">
    <source>
        <dbReference type="ARBA" id="ARBA00023015"/>
    </source>
</evidence>
<keyword evidence="3" id="KW-0804">Transcription</keyword>